<accession>A0A1G6WVR2</accession>
<sequence length="236" mass="26398">MKEGELIDDEKSVVAIIPAYNEEGTLLEVIMDTKNYADHVVVIDDSSTDNTKPIAEKYADKVISHEENRGVGAAVSTGYSIAIQEDYNIVVQIDADGQHDPSYIPNLLEEMKEQGADMVIGSRWLNDSHKEYSLVRRAGIKFFTHEVNLLTGLSITDVTSGFRAYNTDMLKDLSQPGDRHWALEQTLEAARKEYTVSEVSVPMPPATDGSQFDLKTFLAYPPRMIIATLKIYYKSD</sequence>
<dbReference type="Pfam" id="PF00535">
    <property type="entry name" value="Glycos_transf_2"/>
    <property type="match status" value="1"/>
</dbReference>
<dbReference type="CDD" id="cd04179">
    <property type="entry name" value="DPM_DPG-synthase_like"/>
    <property type="match status" value="1"/>
</dbReference>
<dbReference type="PANTHER" id="PTHR48090:SF7">
    <property type="entry name" value="RFBJ PROTEIN"/>
    <property type="match status" value="1"/>
</dbReference>
<dbReference type="Proteomes" id="UP000324021">
    <property type="component" value="Unassembled WGS sequence"/>
</dbReference>
<protein>
    <submittedName>
        <fullName evidence="2">Glycosyltransferase involved in cell wall bisynthesis</fullName>
    </submittedName>
</protein>
<dbReference type="Gene3D" id="3.90.550.10">
    <property type="entry name" value="Spore Coat Polysaccharide Biosynthesis Protein SpsA, Chain A"/>
    <property type="match status" value="1"/>
</dbReference>
<dbReference type="AlphaFoldDB" id="A0A1G6WVR2"/>
<reference evidence="2 3" key="1">
    <citation type="submission" date="2016-10" db="EMBL/GenBank/DDBJ databases">
        <authorList>
            <person name="Varghese N."/>
            <person name="Submissions S."/>
        </authorList>
    </citation>
    <scope>NUCLEOTIDE SEQUENCE [LARGE SCALE GENOMIC DNA]</scope>
    <source>
        <strain evidence="2 3">CDM_1</strain>
    </source>
</reference>
<gene>
    <name evidence="2" type="ORF">SAMN05192552_104023</name>
</gene>
<keyword evidence="2" id="KW-0808">Transferase</keyword>
<evidence type="ECO:0000313" key="3">
    <source>
        <dbReference type="Proteomes" id="UP000324021"/>
    </source>
</evidence>
<feature type="domain" description="Glycosyltransferase 2-like" evidence="1">
    <location>
        <begin position="15"/>
        <end position="173"/>
    </location>
</feature>
<dbReference type="InterPro" id="IPR050256">
    <property type="entry name" value="Glycosyltransferase_2"/>
</dbReference>
<proteinExistence type="predicted"/>
<evidence type="ECO:0000259" key="1">
    <source>
        <dbReference type="Pfam" id="PF00535"/>
    </source>
</evidence>
<organism evidence="2 3">
    <name type="scientific">Natrinema hispanicum</name>
    <dbReference type="NCBI Taxonomy" id="392421"/>
    <lineage>
        <taxon>Archaea</taxon>
        <taxon>Methanobacteriati</taxon>
        <taxon>Methanobacteriota</taxon>
        <taxon>Stenosarchaea group</taxon>
        <taxon>Halobacteria</taxon>
        <taxon>Halobacteriales</taxon>
        <taxon>Natrialbaceae</taxon>
        <taxon>Natrinema</taxon>
    </lineage>
</organism>
<dbReference type="RefSeq" id="WP_149782570.1">
    <property type="nucleotide sequence ID" value="NZ_FMZP01000040.1"/>
</dbReference>
<name>A0A1G6WVR2_9EURY</name>
<dbReference type="SUPFAM" id="SSF53448">
    <property type="entry name" value="Nucleotide-diphospho-sugar transferases"/>
    <property type="match status" value="1"/>
</dbReference>
<evidence type="ECO:0000313" key="2">
    <source>
        <dbReference type="EMBL" id="SDD69723.1"/>
    </source>
</evidence>
<dbReference type="InterPro" id="IPR001173">
    <property type="entry name" value="Glyco_trans_2-like"/>
</dbReference>
<dbReference type="PANTHER" id="PTHR48090">
    <property type="entry name" value="UNDECAPRENYL-PHOSPHATE 4-DEOXY-4-FORMAMIDO-L-ARABINOSE TRANSFERASE-RELATED"/>
    <property type="match status" value="1"/>
</dbReference>
<dbReference type="InterPro" id="IPR029044">
    <property type="entry name" value="Nucleotide-diphossugar_trans"/>
</dbReference>
<dbReference type="GO" id="GO:0016740">
    <property type="term" value="F:transferase activity"/>
    <property type="evidence" value="ECO:0007669"/>
    <property type="project" value="UniProtKB-KW"/>
</dbReference>
<dbReference type="EMBL" id="FMZP01000040">
    <property type="protein sequence ID" value="SDD69723.1"/>
    <property type="molecule type" value="Genomic_DNA"/>
</dbReference>